<dbReference type="EMBL" id="JWZT01000471">
    <property type="protein sequence ID" value="KII74284.1"/>
    <property type="molecule type" value="Genomic_DNA"/>
</dbReference>
<name>A0A0C2J8Z8_THEKT</name>
<organism evidence="1 2">
    <name type="scientific">Thelohanellus kitauei</name>
    <name type="common">Myxosporean</name>
    <dbReference type="NCBI Taxonomy" id="669202"/>
    <lineage>
        <taxon>Eukaryota</taxon>
        <taxon>Metazoa</taxon>
        <taxon>Cnidaria</taxon>
        <taxon>Myxozoa</taxon>
        <taxon>Myxosporea</taxon>
        <taxon>Bivalvulida</taxon>
        <taxon>Platysporina</taxon>
        <taxon>Myxobolidae</taxon>
        <taxon>Thelohanellus</taxon>
    </lineage>
</organism>
<sequence>MESFFGYLLHEVDKDINEMDLSACWKPIILKGSVRYVIEQTKPLTLSIKILPISFSLNLDHLEEFMNCSQVFHADFYLNISESFSKNKLDFPGFVETHSEKLSTKFKLSI</sequence>
<protein>
    <submittedName>
        <fullName evidence="1">Uncharacterized protein</fullName>
    </submittedName>
</protein>
<proteinExistence type="predicted"/>
<reference evidence="1 2" key="1">
    <citation type="journal article" date="2014" name="Genome Biol. Evol.">
        <title>The genome of the myxosporean Thelohanellus kitauei shows adaptations to nutrient acquisition within its fish host.</title>
        <authorList>
            <person name="Yang Y."/>
            <person name="Xiong J."/>
            <person name="Zhou Z."/>
            <person name="Huo F."/>
            <person name="Miao W."/>
            <person name="Ran C."/>
            <person name="Liu Y."/>
            <person name="Zhang J."/>
            <person name="Feng J."/>
            <person name="Wang M."/>
            <person name="Wang M."/>
            <person name="Wang L."/>
            <person name="Yao B."/>
        </authorList>
    </citation>
    <scope>NUCLEOTIDE SEQUENCE [LARGE SCALE GENOMIC DNA]</scope>
    <source>
        <strain evidence="1">Wuqing</strain>
    </source>
</reference>
<accession>A0A0C2J8Z8</accession>
<gene>
    <name evidence="1" type="ORF">RF11_10022</name>
</gene>
<evidence type="ECO:0000313" key="1">
    <source>
        <dbReference type="EMBL" id="KII74284.1"/>
    </source>
</evidence>
<dbReference type="Proteomes" id="UP000031668">
    <property type="component" value="Unassembled WGS sequence"/>
</dbReference>
<dbReference type="AlphaFoldDB" id="A0A0C2J8Z8"/>
<comment type="caution">
    <text evidence="1">The sequence shown here is derived from an EMBL/GenBank/DDBJ whole genome shotgun (WGS) entry which is preliminary data.</text>
</comment>
<keyword evidence="2" id="KW-1185">Reference proteome</keyword>
<evidence type="ECO:0000313" key="2">
    <source>
        <dbReference type="Proteomes" id="UP000031668"/>
    </source>
</evidence>